<feature type="compositionally biased region" description="Basic and acidic residues" evidence="4">
    <location>
        <begin position="142"/>
        <end position="152"/>
    </location>
</feature>
<feature type="DNA-binding region" description="HMG box" evidence="3">
    <location>
        <begin position="54"/>
        <end position="122"/>
    </location>
</feature>
<keyword evidence="1 3" id="KW-0238">DNA-binding</keyword>
<name>A0A8S1JX86_PARPR</name>
<evidence type="ECO:0000259" key="5">
    <source>
        <dbReference type="PROSITE" id="PS50118"/>
    </source>
</evidence>
<dbReference type="GO" id="GO:0003677">
    <property type="term" value="F:DNA binding"/>
    <property type="evidence" value="ECO:0007669"/>
    <property type="project" value="UniProtKB-UniRule"/>
</dbReference>
<dbReference type="GO" id="GO:0010468">
    <property type="term" value="P:regulation of gene expression"/>
    <property type="evidence" value="ECO:0007669"/>
    <property type="project" value="TreeGrafter"/>
</dbReference>
<dbReference type="InterPro" id="IPR051965">
    <property type="entry name" value="ChromReg_NeuronalGeneExpr"/>
</dbReference>
<evidence type="ECO:0000256" key="4">
    <source>
        <dbReference type="SAM" id="MobiDB-lite"/>
    </source>
</evidence>
<feature type="region of interest" description="Disordered" evidence="4">
    <location>
        <begin position="132"/>
        <end position="167"/>
    </location>
</feature>
<proteinExistence type="predicted"/>
<gene>
    <name evidence="6" type="ORF">PPRIM_AZ9-3.1.T0040043</name>
</gene>
<protein>
    <recommendedName>
        <fullName evidence="5">HMG box domain-containing protein</fullName>
    </recommendedName>
</protein>
<dbReference type="GO" id="GO:0005634">
    <property type="term" value="C:nucleus"/>
    <property type="evidence" value="ECO:0007669"/>
    <property type="project" value="UniProtKB-UniRule"/>
</dbReference>
<evidence type="ECO:0000256" key="3">
    <source>
        <dbReference type="PROSITE-ProRule" id="PRU00267"/>
    </source>
</evidence>
<evidence type="ECO:0000313" key="6">
    <source>
        <dbReference type="EMBL" id="CAD8042828.1"/>
    </source>
</evidence>
<sequence>MQDKKEQSKFENFLIRFKALVESYQTITPEPEEQPKQQVTKQKKQKRQKDPLAPKMPKSAFIFYFQDKREKFQQQYPNLQFQEITKLIANEWKDLPKEIQQSYHDKAFNDRSRYSQESQLYCTQIGKKFNGKSLTKTNKQSAKNEKIQQKVDQDEENDSFGADIGQE</sequence>
<keyword evidence="7" id="KW-1185">Reference proteome</keyword>
<feature type="domain" description="HMG box" evidence="5">
    <location>
        <begin position="54"/>
        <end position="122"/>
    </location>
</feature>
<dbReference type="InterPro" id="IPR009071">
    <property type="entry name" value="HMG_box_dom"/>
</dbReference>
<evidence type="ECO:0000256" key="2">
    <source>
        <dbReference type="ARBA" id="ARBA00023242"/>
    </source>
</evidence>
<dbReference type="Proteomes" id="UP000688137">
    <property type="component" value="Unassembled WGS sequence"/>
</dbReference>
<dbReference type="PANTHER" id="PTHR46040">
    <property type="entry name" value="HIGH MOBILITY GROUP PROTEIN 2"/>
    <property type="match status" value="1"/>
</dbReference>
<accession>A0A8S1JX86</accession>
<dbReference type="PROSITE" id="PS50118">
    <property type="entry name" value="HMG_BOX_2"/>
    <property type="match status" value="1"/>
</dbReference>
<dbReference type="PANTHER" id="PTHR46040:SF3">
    <property type="entry name" value="HIGH MOBILITY GROUP PROTEIN 2"/>
    <property type="match status" value="1"/>
</dbReference>
<comment type="caution">
    <text evidence="6">The sequence shown here is derived from an EMBL/GenBank/DDBJ whole genome shotgun (WGS) entry which is preliminary data.</text>
</comment>
<dbReference type="EMBL" id="CAJJDM010000001">
    <property type="protein sequence ID" value="CAD8042828.1"/>
    <property type="molecule type" value="Genomic_DNA"/>
</dbReference>
<evidence type="ECO:0000313" key="7">
    <source>
        <dbReference type="Proteomes" id="UP000688137"/>
    </source>
</evidence>
<dbReference type="Pfam" id="PF00505">
    <property type="entry name" value="HMG_box"/>
    <property type="match status" value="1"/>
</dbReference>
<evidence type="ECO:0000256" key="1">
    <source>
        <dbReference type="ARBA" id="ARBA00023125"/>
    </source>
</evidence>
<dbReference type="OMA" id="YTKRQTE"/>
<organism evidence="6 7">
    <name type="scientific">Paramecium primaurelia</name>
    <dbReference type="NCBI Taxonomy" id="5886"/>
    <lineage>
        <taxon>Eukaryota</taxon>
        <taxon>Sar</taxon>
        <taxon>Alveolata</taxon>
        <taxon>Ciliophora</taxon>
        <taxon>Intramacronucleata</taxon>
        <taxon>Oligohymenophorea</taxon>
        <taxon>Peniculida</taxon>
        <taxon>Parameciidae</taxon>
        <taxon>Paramecium</taxon>
    </lineage>
</organism>
<dbReference type="SMART" id="SM00398">
    <property type="entry name" value="HMG"/>
    <property type="match status" value="1"/>
</dbReference>
<dbReference type="AlphaFoldDB" id="A0A8S1JX86"/>
<feature type="region of interest" description="Disordered" evidence="4">
    <location>
        <begin position="26"/>
        <end position="55"/>
    </location>
</feature>
<reference evidence="6" key="1">
    <citation type="submission" date="2021-01" db="EMBL/GenBank/DDBJ databases">
        <authorList>
            <consortium name="Genoscope - CEA"/>
            <person name="William W."/>
        </authorList>
    </citation>
    <scope>NUCLEOTIDE SEQUENCE</scope>
</reference>
<feature type="compositionally biased region" description="Polar residues" evidence="4">
    <location>
        <begin position="132"/>
        <end position="141"/>
    </location>
</feature>
<keyword evidence="2 3" id="KW-0539">Nucleus</keyword>